<dbReference type="InterPro" id="IPR000269">
    <property type="entry name" value="Cu_amine_oxidase"/>
</dbReference>
<gene>
    <name evidence="3" type="ORF">ColSpa_08944</name>
</gene>
<dbReference type="Pfam" id="PF01179">
    <property type="entry name" value="Cu_amine_oxid"/>
    <property type="match status" value="1"/>
</dbReference>
<dbReference type="PANTHER" id="PTHR10638:SF20">
    <property type="entry name" value="AMINE OXIDASE"/>
    <property type="match status" value="1"/>
</dbReference>
<name>A0AA37PAP5_9PEZI</name>
<evidence type="ECO:0000313" key="3">
    <source>
        <dbReference type="EMBL" id="GKT48763.1"/>
    </source>
</evidence>
<dbReference type="InterPro" id="IPR015798">
    <property type="entry name" value="Cu_amine_oxidase_C"/>
</dbReference>
<dbReference type="EC" id="1.4.3.-" evidence="1"/>
<dbReference type="GO" id="GO:0008131">
    <property type="term" value="F:primary methylamine oxidase activity"/>
    <property type="evidence" value="ECO:0007669"/>
    <property type="project" value="InterPro"/>
</dbReference>
<dbReference type="GO" id="GO:0009308">
    <property type="term" value="P:amine metabolic process"/>
    <property type="evidence" value="ECO:0007669"/>
    <property type="project" value="UniProtKB-UniRule"/>
</dbReference>
<dbReference type="AlphaFoldDB" id="A0AA37PAP5"/>
<evidence type="ECO:0000313" key="4">
    <source>
        <dbReference type="Proteomes" id="UP001055115"/>
    </source>
</evidence>
<dbReference type="Proteomes" id="UP001055115">
    <property type="component" value="Unassembled WGS sequence"/>
</dbReference>
<keyword evidence="1" id="KW-0479">Metal-binding</keyword>
<comment type="cofactor">
    <cofactor evidence="1">
        <name>Cu cation</name>
        <dbReference type="ChEBI" id="CHEBI:23378"/>
    </cofactor>
    <text evidence="1">Contains 1 topaquinone per subunit.</text>
</comment>
<accession>A0AA37PAP5</accession>
<dbReference type="GeneID" id="73329746"/>
<keyword evidence="4" id="KW-1185">Reference proteome</keyword>
<comment type="similarity">
    <text evidence="1">Belongs to the copper/topaquinone oxidase family.</text>
</comment>
<evidence type="ECO:0000256" key="1">
    <source>
        <dbReference type="RuleBase" id="RU000672"/>
    </source>
</evidence>
<dbReference type="Gene3D" id="2.70.98.20">
    <property type="entry name" value="Copper amine oxidase, catalytic domain"/>
    <property type="match status" value="1"/>
</dbReference>
<sequence length="243" mass="27907">MQLIQNVPVSRVFPWSNGKARNTMQLHRSFIESENESRINWDSTTQVLVVNTDTPNQWGEYRGYRVMPNSGTAHLTVLNSSTLMNAARWAEYDVQVTRQKDTEPSSAHPYNSQDVNDPPVNFERFFDDRESLMQEDLVLWLNLGMHHVPHTGDLPNTVFTTAHSGITFMPSNYFDIDQTRRTVNMVRIEYSSDNTTAVETFGQSEATCSFEAKPVNLWDYRGDVVVKKFPFQPDSPSSLFEEK</sequence>
<keyword evidence="1" id="KW-0801">TPQ</keyword>
<proteinExistence type="inferred from homology"/>
<protein>
    <recommendedName>
        <fullName evidence="1">Amine oxidase</fullName>
        <ecNumber evidence="1">1.4.3.-</ecNumber>
    </recommendedName>
</protein>
<dbReference type="SUPFAM" id="SSF49998">
    <property type="entry name" value="Amine oxidase catalytic domain"/>
    <property type="match status" value="1"/>
</dbReference>
<evidence type="ECO:0000259" key="2">
    <source>
        <dbReference type="Pfam" id="PF01179"/>
    </source>
</evidence>
<comment type="caution">
    <text evidence="3">The sequence shown here is derived from an EMBL/GenBank/DDBJ whole genome shotgun (WGS) entry which is preliminary data.</text>
</comment>
<dbReference type="GO" id="GO:0048038">
    <property type="term" value="F:quinone binding"/>
    <property type="evidence" value="ECO:0007669"/>
    <property type="project" value="InterPro"/>
</dbReference>
<keyword evidence="1" id="KW-0560">Oxidoreductase</keyword>
<dbReference type="RefSeq" id="XP_049131113.1">
    <property type="nucleotide sequence ID" value="XM_049275156.1"/>
</dbReference>
<keyword evidence="1" id="KW-0186">Copper</keyword>
<dbReference type="PANTHER" id="PTHR10638">
    <property type="entry name" value="COPPER AMINE OXIDASE"/>
    <property type="match status" value="1"/>
</dbReference>
<feature type="domain" description="Copper amine oxidase catalytic" evidence="2">
    <location>
        <begin position="17"/>
        <end position="178"/>
    </location>
</feature>
<comment type="PTM">
    <text evidence="1">Topaquinone (TPQ) is generated by copper-dependent autoxidation of a specific tyrosyl residue.</text>
</comment>
<reference evidence="3 4" key="1">
    <citation type="submission" date="2022-03" db="EMBL/GenBank/DDBJ databases">
        <title>Genome data of Colletotrichum spp.</title>
        <authorList>
            <person name="Utami Y.D."/>
            <person name="Hiruma K."/>
        </authorList>
    </citation>
    <scope>NUCLEOTIDE SEQUENCE [LARGE SCALE GENOMIC DNA]</scope>
    <source>
        <strain evidence="3 4">MAFF 239500</strain>
    </source>
</reference>
<dbReference type="EMBL" id="BQXU01000025">
    <property type="protein sequence ID" value="GKT48763.1"/>
    <property type="molecule type" value="Genomic_DNA"/>
</dbReference>
<dbReference type="GO" id="GO:0005886">
    <property type="term" value="C:plasma membrane"/>
    <property type="evidence" value="ECO:0007669"/>
    <property type="project" value="TreeGrafter"/>
</dbReference>
<dbReference type="InterPro" id="IPR036460">
    <property type="entry name" value="Cu_amine_oxidase_C_sf"/>
</dbReference>
<organism evidence="3 4">
    <name type="scientific">Colletotrichum spaethianum</name>
    <dbReference type="NCBI Taxonomy" id="700344"/>
    <lineage>
        <taxon>Eukaryota</taxon>
        <taxon>Fungi</taxon>
        <taxon>Dikarya</taxon>
        <taxon>Ascomycota</taxon>
        <taxon>Pezizomycotina</taxon>
        <taxon>Sordariomycetes</taxon>
        <taxon>Hypocreomycetidae</taxon>
        <taxon>Glomerellales</taxon>
        <taxon>Glomerellaceae</taxon>
        <taxon>Colletotrichum</taxon>
        <taxon>Colletotrichum spaethianum species complex</taxon>
    </lineage>
</organism>
<dbReference type="GO" id="GO:0005507">
    <property type="term" value="F:copper ion binding"/>
    <property type="evidence" value="ECO:0007669"/>
    <property type="project" value="InterPro"/>
</dbReference>